<reference evidence="3" key="1">
    <citation type="submission" date="2016-10" db="EMBL/GenBank/DDBJ databases">
        <authorList>
            <person name="Varghese N."/>
            <person name="Submissions S."/>
        </authorList>
    </citation>
    <scope>NUCLEOTIDE SEQUENCE [LARGE SCALE GENOMIC DNA]</scope>
    <source>
        <strain evidence="3">CGMCC 1.6294</strain>
    </source>
</reference>
<keyword evidence="1" id="KW-0812">Transmembrane</keyword>
<proteinExistence type="predicted"/>
<evidence type="ECO:0000313" key="3">
    <source>
        <dbReference type="Proteomes" id="UP000199290"/>
    </source>
</evidence>
<dbReference type="AlphaFoldDB" id="A0A1I6GAZ6"/>
<accession>A0A1I6GAZ6</accession>
<dbReference type="EMBL" id="FOYV01000001">
    <property type="protein sequence ID" value="SFR39339.1"/>
    <property type="molecule type" value="Genomic_DNA"/>
</dbReference>
<feature type="transmembrane region" description="Helical" evidence="1">
    <location>
        <begin position="7"/>
        <end position="28"/>
    </location>
</feature>
<name>A0A1I6GAZ6_9GAMM</name>
<protein>
    <submittedName>
        <fullName evidence="2">Uncharacterized protein</fullName>
    </submittedName>
</protein>
<organism evidence="2 3">
    <name type="scientific">Marinobacter gudaonensis</name>
    <dbReference type="NCBI Taxonomy" id="375760"/>
    <lineage>
        <taxon>Bacteria</taxon>
        <taxon>Pseudomonadati</taxon>
        <taxon>Pseudomonadota</taxon>
        <taxon>Gammaproteobacteria</taxon>
        <taxon>Pseudomonadales</taxon>
        <taxon>Marinobacteraceae</taxon>
        <taxon>Marinobacter</taxon>
    </lineage>
</organism>
<dbReference type="STRING" id="375760.SAMN04488073_0357"/>
<evidence type="ECO:0000256" key="1">
    <source>
        <dbReference type="SAM" id="Phobius"/>
    </source>
</evidence>
<keyword evidence="3" id="KW-1185">Reference proteome</keyword>
<evidence type="ECO:0000313" key="2">
    <source>
        <dbReference type="EMBL" id="SFR39339.1"/>
    </source>
</evidence>
<keyword evidence="1" id="KW-1133">Transmembrane helix</keyword>
<gene>
    <name evidence="2" type="ORF">SAMN04488073_0357</name>
</gene>
<dbReference type="RefSeq" id="WP_228143525.1">
    <property type="nucleotide sequence ID" value="NZ_FOYV01000001.1"/>
</dbReference>
<sequence length="158" mass="17092">MKHLVRAVIILGFLVGLITLLMLALALFGPADDRAGSKTASARCDLLKDGPCVWNTDAGRWSANLEMVRDTSEGTAYRLQVITPETPQRFLAVLRGESMYMGEYPVALGQDTGNPYTAQFTAPICSVDASMTWRIDLQEGQAPIEDVPLTLVFEAAGG</sequence>
<keyword evidence="1" id="KW-0472">Membrane</keyword>
<dbReference type="Proteomes" id="UP000199290">
    <property type="component" value="Unassembled WGS sequence"/>
</dbReference>